<dbReference type="Proteomes" id="UP000466931">
    <property type="component" value="Chromosome"/>
</dbReference>
<evidence type="ECO:0000313" key="2">
    <source>
        <dbReference type="EMBL" id="BBZ35620.1"/>
    </source>
</evidence>
<dbReference type="AlphaFoldDB" id="A0A7I7Y1U1"/>
<evidence type="ECO:0000313" key="3">
    <source>
        <dbReference type="Proteomes" id="UP000466931"/>
    </source>
</evidence>
<gene>
    <name evidence="2" type="ORF">MCNF_42250</name>
</gene>
<keyword evidence="3" id="KW-1185">Reference proteome</keyword>
<protein>
    <submittedName>
        <fullName evidence="2">Uncharacterized protein</fullName>
    </submittedName>
</protein>
<evidence type="ECO:0000256" key="1">
    <source>
        <dbReference type="SAM" id="MobiDB-lite"/>
    </source>
</evidence>
<reference evidence="2" key="2">
    <citation type="submission" date="2020-02" db="EMBL/GenBank/DDBJ databases">
        <authorList>
            <person name="Matsumoto Y."/>
            <person name="Motooka D."/>
            <person name="Nakamura S."/>
        </authorList>
    </citation>
    <scope>NUCLEOTIDE SEQUENCE</scope>
    <source>
        <strain evidence="2">JCM 13671</strain>
    </source>
</reference>
<reference evidence="2" key="1">
    <citation type="journal article" date="2019" name="Emerg. Microbes Infect.">
        <title>Comprehensive subspecies identification of 175 nontuberculous mycobacteria species based on 7547 genomic profiles.</title>
        <authorList>
            <person name="Matsumoto Y."/>
            <person name="Kinjo T."/>
            <person name="Motooka D."/>
            <person name="Nabeya D."/>
            <person name="Jung N."/>
            <person name="Uechi K."/>
            <person name="Horii T."/>
            <person name="Iida T."/>
            <person name="Fujita J."/>
            <person name="Nakamura S."/>
        </authorList>
    </citation>
    <scope>NUCLEOTIDE SEQUENCE [LARGE SCALE GENOMIC DNA]</scope>
    <source>
        <strain evidence="2">JCM 13671</strain>
    </source>
</reference>
<sequence>MDDSVDRADEDQRGHRTDDQRNDRLAVPGLRRFGFDGFEALGGLVVELVIVRHQNALTPSTATNMPWPVASLVNRVPLGSAAIVHPAAL</sequence>
<organism evidence="2 3">
    <name type="scientific">Mycolicibacterium confluentis</name>
    <dbReference type="NCBI Taxonomy" id="28047"/>
    <lineage>
        <taxon>Bacteria</taxon>
        <taxon>Bacillati</taxon>
        <taxon>Actinomycetota</taxon>
        <taxon>Actinomycetes</taxon>
        <taxon>Mycobacteriales</taxon>
        <taxon>Mycobacteriaceae</taxon>
        <taxon>Mycolicibacterium</taxon>
    </lineage>
</organism>
<accession>A0A7I7Y1U1</accession>
<name>A0A7I7Y1U1_9MYCO</name>
<dbReference type="EMBL" id="AP022612">
    <property type="protein sequence ID" value="BBZ35620.1"/>
    <property type="molecule type" value="Genomic_DNA"/>
</dbReference>
<proteinExistence type="predicted"/>
<feature type="region of interest" description="Disordered" evidence="1">
    <location>
        <begin position="1"/>
        <end position="23"/>
    </location>
</feature>